<evidence type="ECO:0000256" key="1">
    <source>
        <dbReference type="SAM" id="MobiDB-lite"/>
    </source>
</evidence>
<evidence type="ECO:0000313" key="3">
    <source>
        <dbReference type="Proteomes" id="UP001146120"/>
    </source>
</evidence>
<feature type="compositionally biased region" description="Low complexity" evidence="1">
    <location>
        <begin position="85"/>
        <end position="99"/>
    </location>
</feature>
<comment type="caution">
    <text evidence="2">The sequence shown here is derived from an EMBL/GenBank/DDBJ whole genome shotgun (WGS) entry which is preliminary data.</text>
</comment>
<reference evidence="2" key="1">
    <citation type="submission" date="2022-11" db="EMBL/GenBank/DDBJ databases">
        <authorList>
            <person name="Morgan W.R."/>
            <person name="Tartar A."/>
        </authorList>
    </citation>
    <scope>NUCLEOTIDE SEQUENCE</scope>
    <source>
        <strain evidence="2">ARSEF 373</strain>
    </source>
</reference>
<gene>
    <name evidence="2" type="ORF">N0F65_004441</name>
</gene>
<dbReference type="AlphaFoldDB" id="A0AAV2ZJK0"/>
<organism evidence="2 3">
    <name type="scientific">Lagenidium giganteum</name>
    <dbReference type="NCBI Taxonomy" id="4803"/>
    <lineage>
        <taxon>Eukaryota</taxon>
        <taxon>Sar</taxon>
        <taxon>Stramenopiles</taxon>
        <taxon>Oomycota</taxon>
        <taxon>Peronosporomycetes</taxon>
        <taxon>Pythiales</taxon>
        <taxon>Pythiaceae</taxon>
    </lineage>
</organism>
<name>A0AAV2ZJK0_9STRA</name>
<dbReference type="Proteomes" id="UP001146120">
    <property type="component" value="Unassembled WGS sequence"/>
</dbReference>
<proteinExistence type="predicted"/>
<keyword evidence="3" id="KW-1185">Reference proteome</keyword>
<accession>A0AAV2ZJK0</accession>
<protein>
    <submittedName>
        <fullName evidence="2">Uncharacterized protein</fullName>
    </submittedName>
</protein>
<feature type="region of interest" description="Disordered" evidence="1">
    <location>
        <begin position="67"/>
        <end position="104"/>
    </location>
</feature>
<evidence type="ECO:0000313" key="2">
    <source>
        <dbReference type="EMBL" id="DBA04804.1"/>
    </source>
</evidence>
<sequence>MDVTVLKTHVSLAMEELLRAADSRVSWRQPEFAPPLDSNEERPPAMLYTFLPGVYVLQPSTDIPLSAPSSPTATVAPTGSAAPLSAVSTAGATSTTAPSDQHQHDVNDGEVRLLLHGDNTFEYFWNLKRSGLRAMEHYVEMTGLWSKPVLNRTRRGDEDQRVFLTVKKMRFQRFSNYDAEQGCWKLALKTLTRHGSDWASVGETERGIPPITLVFQCSADGLALESTGAVTPAQLLSNSPSCRVLAGLTKKVANKLGAPIDVMTDKWLPQRSVRLVRSTAAEGNHVKAFNPFFCLAQALQKQRVAKDLHPEQEPLSTA</sequence>
<reference evidence="2" key="2">
    <citation type="journal article" date="2023" name="Microbiol Resour">
        <title>Decontamination and Annotation of the Draft Genome Sequence of the Oomycete Lagenidium giganteum ARSEF 373.</title>
        <authorList>
            <person name="Morgan W.R."/>
            <person name="Tartar A."/>
        </authorList>
    </citation>
    <scope>NUCLEOTIDE SEQUENCE</scope>
    <source>
        <strain evidence="2">ARSEF 373</strain>
    </source>
</reference>
<feature type="compositionally biased region" description="Polar residues" evidence="1">
    <location>
        <begin position="67"/>
        <end position="77"/>
    </location>
</feature>
<dbReference type="EMBL" id="DAKRPA010000005">
    <property type="protein sequence ID" value="DBA04804.1"/>
    <property type="molecule type" value="Genomic_DNA"/>
</dbReference>